<keyword evidence="1" id="KW-0732">Signal</keyword>
<name>A0A516NQR3_9NOCA</name>
<dbReference type="Proteomes" id="UP000317039">
    <property type="component" value="Chromosome"/>
</dbReference>
<dbReference type="EMBL" id="CP041695">
    <property type="protein sequence ID" value="QDP81246.1"/>
    <property type="molecule type" value="Genomic_DNA"/>
</dbReference>
<dbReference type="GO" id="GO:0016747">
    <property type="term" value="F:acyltransferase activity, transferring groups other than amino-acyl groups"/>
    <property type="evidence" value="ECO:0007669"/>
    <property type="project" value="TreeGrafter"/>
</dbReference>
<feature type="signal peptide" evidence="1">
    <location>
        <begin position="1"/>
        <end position="35"/>
    </location>
</feature>
<dbReference type="Gene3D" id="3.40.50.1820">
    <property type="entry name" value="alpha/beta hydrolase"/>
    <property type="match status" value="1"/>
</dbReference>
<dbReference type="PANTHER" id="PTHR48098:SF1">
    <property type="entry name" value="DIACYLGLYCEROL ACYLTRANSFERASE_MYCOLYLTRANSFERASE AG85A"/>
    <property type="match status" value="1"/>
</dbReference>
<dbReference type="PANTHER" id="PTHR48098">
    <property type="entry name" value="ENTEROCHELIN ESTERASE-RELATED"/>
    <property type="match status" value="1"/>
</dbReference>
<dbReference type="Pfam" id="PF00756">
    <property type="entry name" value="Esterase"/>
    <property type="match status" value="1"/>
</dbReference>
<reference evidence="2 3" key="1">
    <citation type="submission" date="2019-07" db="EMBL/GenBank/DDBJ databases">
        <title>Complete Genome Sequence and Methylome Analysis of Nocardia otitidis-caviarum NEB252.</title>
        <authorList>
            <person name="Fomenkov A."/>
            <person name="Anton B.P."/>
            <person name="Vincze T."/>
            <person name="Roberts R.J."/>
        </authorList>
    </citation>
    <scope>NUCLEOTIDE SEQUENCE [LARGE SCALE GENOMIC DNA]</scope>
    <source>
        <strain evidence="2 3">NEB252</strain>
    </source>
</reference>
<sequence length="342" mass="36688">MMGERMRERRLSILVAIGCLLVAAGLSGASGTAAADPDAADPATAELVFTDRAGQRQQIMHVYSPSMARVITLHVITAFDTSAPRPTLYLLNGAGGGEDRANWHRQTDIVQFLADKNVNVVTPIGGAFSYYTDWYADDPEIGRHRWTTFLTRELPPVIDAALGTTGVNAIAGVSMSATSALNLAIAAPDLYRAVASYSGCASTSDAISRTYIELVLARADADVRNMWGEPGDPAWLRHDAVLNADKLRGKTIYISSATGLPGREDTLANPLVAGEPTTLANQIVLGGMIEAATNLCTHRLAGRLAELGIPATVEFQPAGTHSWMYWQDAFHRSWPILEAALR</sequence>
<feature type="chain" id="PRO_5021992018" evidence="1">
    <location>
        <begin position="36"/>
        <end position="342"/>
    </location>
</feature>
<evidence type="ECO:0000313" key="2">
    <source>
        <dbReference type="EMBL" id="QDP81246.1"/>
    </source>
</evidence>
<organism evidence="2 3">
    <name type="scientific">Nocardia otitidiscaviarum</name>
    <dbReference type="NCBI Taxonomy" id="1823"/>
    <lineage>
        <taxon>Bacteria</taxon>
        <taxon>Bacillati</taxon>
        <taxon>Actinomycetota</taxon>
        <taxon>Actinomycetes</taxon>
        <taxon>Mycobacteriales</taxon>
        <taxon>Nocardiaceae</taxon>
        <taxon>Nocardia</taxon>
    </lineage>
</organism>
<accession>A0A516NQR3</accession>
<dbReference type="InterPro" id="IPR050583">
    <property type="entry name" value="Mycobacterial_A85_antigen"/>
</dbReference>
<protein>
    <submittedName>
        <fullName evidence="2">Esterase family protein</fullName>
    </submittedName>
</protein>
<dbReference type="AlphaFoldDB" id="A0A516NQR3"/>
<gene>
    <name evidence="2" type="ORF">FOH10_23540</name>
</gene>
<dbReference type="InterPro" id="IPR000801">
    <property type="entry name" value="Esterase-like"/>
</dbReference>
<evidence type="ECO:0000256" key="1">
    <source>
        <dbReference type="SAM" id="SignalP"/>
    </source>
</evidence>
<dbReference type="SUPFAM" id="SSF53474">
    <property type="entry name" value="alpha/beta-Hydrolases"/>
    <property type="match status" value="1"/>
</dbReference>
<dbReference type="InterPro" id="IPR029058">
    <property type="entry name" value="AB_hydrolase_fold"/>
</dbReference>
<evidence type="ECO:0000313" key="3">
    <source>
        <dbReference type="Proteomes" id="UP000317039"/>
    </source>
</evidence>
<dbReference type="KEGG" id="nod:FOH10_23540"/>
<proteinExistence type="predicted"/>